<dbReference type="NCBIfam" id="NF045515">
    <property type="entry name" value="Glp_gephyrin"/>
    <property type="match status" value="1"/>
</dbReference>
<evidence type="ECO:0000256" key="4">
    <source>
        <dbReference type="ARBA" id="ARBA00023150"/>
    </source>
</evidence>
<comment type="function">
    <text evidence="1 6">Catalyzes the insertion of molybdate into adenylated molybdopterin with the concomitant release of AMP.</text>
</comment>
<dbReference type="SUPFAM" id="SSF53218">
    <property type="entry name" value="Molybdenum cofactor biosynthesis proteins"/>
    <property type="match status" value="1"/>
</dbReference>
<accession>A0ABS8G3A3</accession>
<dbReference type="InterPro" id="IPR036688">
    <property type="entry name" value="MoeA_C_domain_IV_sf"/>
</dbReference>
<dbReference type="Gene3D" id="2.40.340.10">
    <property type="entry name" value="MoeA, C-terminal, domain IV"/>
    <property type="match status" value="1"/>
</dbReference>
<comment type="cofactor">
    <cofactor evidence="6">
        <name>Mg(2+)</name>
        <dbReference type="ChEBI" id="CHEBI:18420"/>
    </cofactor>
</comment>
<name>A0ABS8G3A3_9ALTE</name>
<dbReference type="InterPro" id="IPR036135">
    <property type="entry name" value="MoeA_linker/N_sf"/>
</dbReference>
<comment type="caution">
    <text evidence="8">The sequence shown here is derived from an EMBL/GenBank/DDBJ whole genome shotgun (WGS) entry which is preliminary data.</text>
</comment>
<feature type="domain" description="MoaB/Mog" evidence="7">
    <location>
        <begin position="184"/>
        <end position="321"/>
    </location>
</feature>
<dbReference type="InterPro" id="IPR038987">
    <property type="entry name" value="MoeA-like"/>
</dbReference>
<dbReference type="PROSITE" id="PS01079">
    <property type="entry name" value="MOCF_BIOSYNTHESIS_2"/>
    <property type="match status" value="1"/>
</dbReference>
<dbReference type="Pfam" id="PF03454">
    <property type="entry name" value="MoeA_C"/>
    <property type="match status" value="1"/>
</dbReference>
<keyword evidence="4 6" id="KW-0501">Molybdenum cofactor biosynthesis</keyword>
<keyword evidence="6" id="KW-0479">Metal-binding</keyword>
<dbReference type="InterPro" id="IPR008284">
    <property type="entry name" value="MoCF_biosynth_CS"/>
</dbReference>
<evidence type="ECO:0000256" key="2">
    <source>
        <dbReference type="ARBA" id="ARBA00005046"/>
    </source>
</evidence>
<dbReference type="InterPro" id="IPR001453">
    <property type="entry name" value="MoaB/Mog_dom"/>
</dbReference>
<dbReference type="Gene3D" id="2.170.190.11">
    <property type="entry name" value="Molybdopterin biosynthesis moea protein, domain 3"/>
    <property type="match status" value="1"/>
</dbReference>
<keyword evidence="6" id="KW-0460">Magnesium</keyword>
<evidence type="ECO:0000313" key="8">
    <source>
        <dbReference type="EMBL" id="MCC2615062.1"/>
    </source>
</evidence>
<dbReference type="Pfam" id="PF03453">
    <property type="entry name" value="MoeA_N"/>
    <property type="match status" value="1"/>
</dbReference>
<dbReference type="SUPFAM" id="SSF63867">
    <property type="entry name" value="MoeA C-terminal domain-like"/>
    <property type="match status" value="1"/>
</dbReference>
<reference evidence="8 9" key="1">
    <citation type="submission" date="2021-10" db="EMBL/GenBank/DDBJ databases">
        <title>Draft genome of Aestuariibacter halophilus JC2043.</title>
        <authorList>
            <person name="Emsley S.A."/>
            <person name="Pfannmuller K.M."/>
            <person name="Ushijima B."/>
            <person name="Saw J.H."/>
            <person name="Videau P."/>
        </authorList>
    </citation>
    <scope>NUCLEOTIDE SEQUENCE [LARGE SCALE GENOMIC DNA]</scope>
    <source>
        <strain evidence="8 9">JC2043</strain>
    </source>
</reference>
<gene>
    <name evidence="8" type="primary">moeA</name>
    <name evidence="8" type="ORF">LJ739_02245</name>
</gene>
<keyword evidence="6 8" id="KW-0808">Transferase</keyword>
<evidence type="ECO:0000256" key="3">
    <source>
        <dbReference type="ARBA" id="ARBA00010763"/>
    </source>
</evidence>
<evidence type="ECO:0000256" key="1">
    <source>
        <dbReference type="ARBA" id="ARBA00002901"/>
    </source>
</evidence>
<evidence type="ECO:0000259" key="7">
    <source>
        <dbReference type="SMART" id="SM00852"/>
    </source>
</evidence>
<dbReference type="Gene3D" id="3.40.980.10">
    <property type="entry name" value="MoaB/Mog-like domain"/>
    <property type="match status" value="1"/>
</dbReference>
<sequence>MSCDCNIDGLMPLEQAKQTIWQTVRQVEEIQDCPLEEALGRVLAKDIVSPVNVPPSDNSAMDGYAIRYQDLATTSHFNLVGKSFAGQPCLKALGPGECVRIMTGANIPDGADTIVIQENVNADGTSMVIRQSPKAGNAIRSAGEDIPKGARVFTTGRLVTATDIGLLASLGIERVPVFRKLRVAVFSTGDELVQPGTALQDGQIFDSNRPALVAMLRKLGVDIIDLGIITDNKQDIRRAFQEANHQADVVVSSGGVSVGEADFTKEILDEMGQIEFWKLAIKPGKPLAFGRLSDSVFFGLPGNPVSAMVTFHQIAVPTLRLMMGQTPSSKTLFQALANSTFKKRPGRTDFQRGVCWRDEKGQLMVEPTGSQGSGILSSFSNSNCYAVLEKERGDVQCGERVTVELFDSIIAH</sequence>
<protein>
    <recommendedName>
        <fullName evidence="6">Molybdopterin molybdenumtransferase</fullName>
        <ecNumber evidence="6">2.10.1.1</ecNumber>
    </recommendedName>
</protein>
<dbReference type="InterPro" id="IPR036425">
    <property type="entry name" value="MoaB/Mog-like_dom_sf"/>
</dbReference>
<dbReference type="InterPro" id="IPR005111">
    <property type="entry name" value="MoeA_C_domain_IV"/>
</dbReference>
<dbReference type="PANTHER" id="PTHR10192:SF5">
    <property type="entry name" value="GEPHYRIN"/>
    <property type="match status" value="1"/>
</dbReference>
<comment type="similarity">
    <text evidence="3 6">Belongs to the MoeA family.</text>
</comment>
<dbReference type="Gene3D" id="3.90.105.10">
    <property type="entry name" value="Molybdopterin biosynthesis moea protein, domain 2"/>
    <property type="match status" value="1"/>
</dbReference>
<keyword evidence="6" id="KW-0500">Molybdenum</keyword>
<dbReference type="RefSeq" id="WP_229156975.1">
    <property type="nucleotide sequence ID" value="NZ_JAJEWP010000001.1"/>
</dbReference>
<dbReference type="SUPFAM" id="SSF63882">
    <property type="entry name" value="MoeA N-terminal region -like"/>
    <property type="match status" value="1"/>
</dbReference>
<dbReference type="InterPro" id="IPR005110">
    <property type="entry name" value="MoeA_linker/N"/>
</dbReference>
<dbReference type="NCBIfam" id="TIGR00177">
    <property type="entry name" value="molyb_syn"/>
    <property type="match status" value="1"/>
</dbReference>
<keyword evidence="9" id="KW-1185">Reference proteome</keyword>
<comment type="pathway">
    <text evidence="2 6">Cofactor biosynthesis; molybdopterin biosynthesis.</text>
</comment>
<dbReference type="Proteomes" id="UP001520878">
    <property type="component" value="Unassembled WGS sequence"/>
</dbReference>
<dbReference type="GO" id="GO:0061599">
    <property type="term" value="F:molybdopterin molybdotransferase activity"/>
    <property type="evidence" value="ECO:0007669"/>
    <property type="project" value="UniProtKB-EC"/>
</dbReference>
<dbReference type="SMART" id="SM00852">
    <property type="entry name" value="MoCF_biosynth"/>
    <property type="match status" value="1"/>
</dbReference>
<evidence type="ECO:0000256" key="6">
    <source>
        <dbReference type="RuleBase" id="RU365090"/>
    </source>
</evidence>
<dbReference type="NCBIfam" id="NF007960">
    <property type="entry name" value="PRK10680.1"/>
    <property type="match status" value="1"/>
</dbReference>
<proteinExistence type="inferred from homology"/>
<comment type="catalytic activity">
    <reaction evidence="5">
        <text>adenylyl-molybdopterin + molybdate = Mo-molybdopterin + AMP + H(+)</text>
        <dbReference type="Rhea" id="RHEA:35047"/>
        <dbReference type="ChEBI" id="CHEBI:15378"/>
        <dbReference type="ChEBI" id="CHEBI:36264"/>
        <dbReference type="ChEBI" id="CHEBI:62727"/>
        <dbReference type="ChEBI" id="CHEBI:71302"/>
        <dbReference type="ChEBI" id="CHEBI:456215"/>
        <dbReference type="EC" id="2.10.1.1"/>
    </reaction>
</comment>
<dbReference type="EMBL" id="JAJEWP010000001">
    <property type="protein sequence ID" value="MCC2615062.1"/>
    <property type="molecule type" value="Genomic_DNA"/>
</dbReference>
<organism evidence="8 9">
    <name type="scientific">Fluctibacter halophilus</name>
    <dbReference type="NCBI Taxonomy" id="226011"/>
    <lineage>
        <taxon>Bacteria</taxon>
        <taxon>Pseudomonadati</taxon>
        <taxon>Pseudomonadota</taxon>
        <taxon>Gammaproteobacteria</taxon>
        <taxon>Alteromonadales</taxon>
        <taxon>Alteromonadaceae</taxon>
        <taxon>Fluctibacter</taxon>
    </lineage>
</organism>
<dbReference type="PANTHER" id="PTHR10192">
    <property type="entry name" value="MOLYBDOPTERIN BIOSYNTHESIS PROTEIN"/>
    <property type="match status" value="1"/>
</dbReference>
<evidence type="ECO:0000256" key="5">
    <source>
        <dbReference type="ARBA" id="ARBA00047317"/>
    </source>
</evidence>
<dbReference type="CDD" id="cd00887">
    <property type="entry name" value="MoeA"/>
    <property type="match status" value="1"/>
</dbReference>
<dbReference type="EC" id="2.10.1.1" evidence="6"/>
<dbReference type="Pfam" id="PF00994">
    <property type="entry name" value="MoCF_biosynth"/>
    <property type="match status" value="1"/>
</dbReference>
<evidence type="ECO:0000313" key="9">
    <source>
        <dbReference type="Proteomes" id="UP001520878"/>
    </source>
</evidence>